<keyword evidence="4" id="KW-0804">Transcription</keyword>
<dbReference type="AlphaFoldDB" id="A0A1I3WKM4"/>
<dbReference type="Pfam" id="PF13977">
    <property type="entry name" value="TetR_C_6"/>
    <property type="match status" value="1"/>
</dbReference>
<keyword evidence="1" id="KW-0678">Repressor</keyword>
<evidence type="ECO:0000259" key="6">
    <source>
        <dbReference type="PROSITE" id="PS50977"/>
    </source>
</evidence>
<dbReference type="Gene3D" id="1.10.357.10">
    <property type="entry name" value="Tetracycline Repressor, domain 2"/>
    <property type="match status" value="1"/>
</dbReference>
<dbReference type="GO" id="GO:0000976">
    <property type="term" value="F:transcription cis-regulatory region binding"/>
    <property type="evidence" value="ECO:0007669"/>
    <property type="project" value="TreeGrafter"/>
</dbReference>
<dbReference type="GO" id="GO:0003700">
    <property type="term" value="F:DNA-binding transcription factor activity"/>
    <property type="evidence" value="ECO:0007669"/>
    <property type="project" value="TreeGrafter"/>
</dbReference>
<evidence type="ECO:0000313" key="7">
    <source>
        <dbReference type="EMBL" id="SFK07006.1"/>
    </source>
</evidence>
<keyword evidence="8" id="KW-1185">Reference proteome</keyword>
<evidence type="ECO:0000256" key="2">
    <source>
        <dbReference type="ARBA" id="ARBA00023015"/>
    </source>
</evidence>
<protein>
    <submittedName>
        <fullName evidence="7">Transcriptional regulator, TetR family</fullName>
    </submittedName>
</protein>
<accession>A0A1I3WKM4</accession>
<dbReference type="Pfam" id="PF00440">
    <property type="entry name" value="TetR_N"/>
    <property type="match status" value="1"/>
</dbReference>
<dbReference type="InterPro" id="IPR050109">
    <property type="entry name" value="HTH-type_TetR-like_transc_reg"/>
</dbReference>
<dbReference type="PANTHER" id="PTHR30055">
    <property type="entry name" value="HTH-TYPE TRANSCRIPTIONAL REGULATOR RUTR"/>
    <property type="match status" value="1"/>
</dbReference>
<keyword evidence="3 5" id="KW-0238">DNA-binding</keyword>
<dbReference type="STRING" id="52560.SAMN04488082_11347"/>
<dbReference type="PANTHER" id="PTHR30055:SF241">
    <property type="entry name" value="TRANSCRIPTIONAL REGULATORY PROTEIN"/>
    <property type="match status" value="1"/>
</dbReference>
<dbReference type="PROSITE" id="PS50977">
    <property type="entry name" value="HTH_TETR_2"/>
    <property type="match status" value="1"/>
</dbReference>
<dbReference type="InterPro" id="IPR009057">
    <property type="entry name" value="Homeodomain-like_sf"/>
</dbReference>
<evidence type="ECO:0000313" key="8">
    <source>
        <dbReference type="Proteomes" id="UP000198635"/>
    </source>
</evidence>
<dbReference type="Gene3D" id="1.10.10.60">
    <property type="entry name" value="Homeodomain-like"/>
    <property type="match status" value="1"/>
</dbReference>
<evidence type="ECO:0000256" key="5">
    <source>
        <dbReference type="PROSITE-ProRule" id="PRU00335"/>
    </source>
</evidence>
<feature type="DNA-binding region" description="H-T-H motif" evidence="5">
    <location>
        <begin position="33"/>
        <end position="52"/>
    </location>
</feature>
<dbReference type="OrthoDB" id="5816932at2"/>
<dbReference type="InterPro" id="IPR036271">
    <property type="entry name" value="Tet_transcr_reg_TetR-rel_C_sf"/>
</dbReference>
<dbReference type="EMBL" id="FORX01000013">
    <property type="protein sequence ID" value="SFK07006.1"/>
    <property type="molecule type" value="Genomic_DNA"/>
</dbReference>
<evidence type="ECO:0000256" key="1">
    <source>
        <dbReference type="ARBA" id="ARBA00022491"/>
    </source>
</evidence>
<feature type="domain" description="HTH tetR-type" evidence="6">
    <location>
        <begin position="10"/>
        <end position="70"/>
    </location>
</feature>
<gene>
    <name evidence="7" type="ORF">SAMN04488082_11347</name>
</gene>
<dbReference type="RefSeq" id="WP_092376195.1">
    <property type="nucleotide sequence ID" value="NZ_FORX01000013.1"/>
</dbReference>
<dbReference type="InterPro" id="IPR039538">
    <property type="entry name" value="BetI_C"/>
</dbReference>
<proteinExistence type="predicted"/>
<dbReference type="PRINTS" id="PR00455">
    <property type="entry name" value="HTHTETR"/>
</dbReference>
<dbReference type="InterPro" id="IPR001647">
    <property type="entry name" value="HTH_TetR"/>
</dbReference>
<keyword evidence="2" id="KW-0805">Transcription regulation</keyword>
<organism evidence="7 8">
    <name type="scientific">Desulfomicrobium apsheronum</name>
    <dbReference type="NCBI Taxonomy" id="52560"/>
    <lineage>
        <taxon>Bacteria</taxon>
        <taxon>Pseudomonadati</taxon>
        <taxon>Thermodesulfobacteriota</taxon>
        <taxon>Desulfovibrionia</taxon>
        <taxon>Desulfovibrionales</taxon>
        <taxon>Desulfomicrobiaceae</taxon>
        <taxon>Desulfomicrobium</taxon>
    </lineage>
</organism>
<dbReference type="SUPFAM" id="SSF48498">
    <property type="entry name" value="Tetracyclin repressor-like, C-terminal domain"/>
    <property type="match status" value="1"/>
</dbReference>
<dbReference type="Proteomes" id="UP000198635">
    <property type="component" value="Unassembled WGS sequence"/>
</dbReference>
<reference evidence="8" key="1">
    <citation type="submission" date="2016-10" db="EMBL/GenBank/DDBJ databases">
        <authorList>
            <person name="Varghese N."/>
            <person name="Submissions S."/>
        </authorList>
    </citation>
    <scope>NUCLEOTIDE SEQUENCE [LARGE SCALE GENOMIC DNA]</scope>
    <source>
        <strain evidence="8">DSM 5918</strain>
    </source>
</reference>
<dbReference type="SUPFAM" id="SSF46689">
    <property type="entry name" value="Homeodomain-like"/>
    <property type="match status" value="1"/>
</dbReference>
<sequence>MARKQQEKSLQTQRELLDSAEKLFAAKGFVATTVAEITSDAGYAKGNFYRHWQSKDEIMLAIIAIKMQSYRAMRDAALQDARSLEEVMDRILDFLVTMIDDRNWSSIFLEFTIHASRNEDLRAQLNQSLYRLSNEIFDDIVAPYVRSGYPARKIGALNTALFEGFLIHSLLGTGTIDRKDFRRAAMKLALANALDTQE</sequence>
<name>A0A1I3WKM4_9BACT</name>
<evidence type="ECO:0000256" key="3">
    <source>
        <dbReference type="ARBA" id="ARBA00023125"/>
    </source>
</evidence>
<evidence type="ECO:0000256" key="4">
    <source>
        <dbReference type="ARBA" id="ARBA00023163"/>
    </source>
</evidence>